<comment type="similarity">
    <text evidence="4">Belongs to the flavoredoxin family.</text>
</comment>
<organism evidence="6 7">
    <name type="scientific">Tetradesmus obliquus</name>
    <name type="common">Green alga</name>
    <name type="synonym">Acutodesmus obliquus</name>
    <dbReference type="NCBI Taxonomy" id="3088"/>
    <lineage>
        <taxon>Eukaryota</taxon>
        <taxon>Viridiplantae</taxon>
        <taxon>Chlorophyta</taxon>
        <taxon>core chlorophytes</taxon>
        <taxon>Chlorophyceae</taxon>
        <taxon>CS clade</taxon>
        <taxon>Sphaeropleales</taxon>
        <taxon>Scenedesmaceae</taxon>
        <taxon>Tetradesmus</taxon>
    </lineage>
</organism>
<dbReference type="Proteomes" id="UP001244341">
    <property type="component" value="Chromosome 1b"/>
</dbReference>
<evidence type="ECO:0000259" key="5">
    <source>
        <dbReference type="SMART" id="SM00903"/>
    </source>
</evidence>
<protein>
    <recommendedName>
        <fullName evidence="5">Flavin reductase like domain-containing protein</fullName>
    </recommendedName>
</protein>
<keyword evidence="2" id="KW-0285">Flavoprotein</keyword>
<evidence type="ECO:0000313" key="7">
    <source>
        <dbReference type="Proteomes" id="UP001244341"/>
    </source>
</evidence>
<dbReference type="PANTHER" id="PTHR33798:SF5">
    <property type="entry name" value="FLAVIN REDUCTASE LIKE DOMAIN-CONTAINING PROTEIN"/>
    <property type="match status" value="1"/>
</dbReference>
<dbReference type="Gene3D" id="2.30.110.10">
    <property type="entry name" value="Electron Transport, Fmn-binding Protein, Chain A"/>
    <property type="match status" value="1"/>
</dbReference>
<dbReference type="InterPro" id="IPR002563">
    <property type="entry name" value="Flavin_Rdtase-like_dom"/>
</dbReference>
<reference evidence="6 7" key="1">
    <citation type="submission" date="2023-05" db="EMBL/GenBank/DDBJ databases">
        <title>A 100% complete, gapless, phased diploid assembly of the Scenedesmus obliquus UTEX 3031 genome.</title>
        <authorList>
            <person name="Biondi T.C."/>
            <person name="Hanschen E.R."/>
            <person name="Kwon T."/>
            <person name="Eng W."/>
            <person name="Kruse C.P.S."/>
            <person name="Koehler S.I."/>
            <person name="Kunde Y."/>
            <person name="Gleasner C.D."/>
            <person name="You Mak K.T."/>
            <person name="Polle J."/>
            <person name="Hovde B.T."/>
            <person name="Starkenburg S.R."/>
        </authorList>
    </citation>
    <scope>NUCLEOTIDE SEQUENCE [LARGE SCALE GENOMIC DNA]</scope>
    <source>
        <strain evidence="6 7">DOE0152z</strain>
    </source>
</reference>
<evidence type="ECO:0000313" key="6">
    <source>
        <dbReference type="EMBL" id="WIA09186.1"/>
    </source>
</evidence>
<sequence length="243" mass="26433">MHEVDPSVVEKVVLYPLVISAIVPRPIGFAATISRDGCVNLSPYSYFNVMGHNPCIVALGISRSPGRGGGKKDTLQNIEETKEFTLNMISDWFVEAANHTCGDFERGVDEFQQSGLTPVPSKLVKPPRVRESAVQMECKLRQVIEFKDRDGKPSNSVVLGEVVLFHIADGVAGRSPSGKLVVDPTKLQPVCRLGGVTYGRVTELYDIPRPNISGANAAEATARRTSKRTTFAHCCSVTHPVPF</sequence>
<keyword evidence="3" id="KW-0288">FMN</keyword>
<dbReference type="InterPro" id="IPR012349">
    <property type="entry name" value="Split_barrel_FMN-bd"/>
</dbReference>
<keyword evidence="7" id="KW-1185">Reference proteome</keyword>
<feature type="domain" description="Flavin reductase like" evidence="5">
    <location>
        <begin position="20"/>
        <end position="177"/>
    </location>
</feature>
<dbReference type="SMART" id="SM00903">
    <property type="entry name" value="Flavin_Reduct"/>
    <property type="match status" value="1"/>
</dbReference>
<evidence type="ECO:0000256" key="1">
    <source>
        <dbReference type="ARBA" id="ARBA00001917"/>
    </source>
</evidence>
<dbReference type="EMBL" id="CP126208">
    <property type="protein sequence ID" value="WIA09186.1"/>
    <property type="molecule type" value="Genomic_DNA"/>
</dbReference>
<proteinExistence type="inferred from homology"/>
<comment type="cofactor">
    <cofactor evidence="1">
        <name>FMN</name>
        <dbReference type="ChEBI" id="CHEBI:58210"/>
    </cofactor>
</comment>
<name>A0ABY8TLI5_TETOB</name>
<gene>
    <name evidence="6" type="ORF">OEZ85_008597</name>
</gene>
<accession>A0ABY8TLI5</accession>
<evidence type="ECO:0000256" key="2">
    <source>
        <dbReference type="ARBA" id="ARBA00022630"/>
    </source>
</evidence>
<dbReference type="Pfam" id="PF01613">
    <property type="entry name" value="Flavin_Reduct"/>
    <property type="match status" value="1"/>
</dbReference>
<dbReference type="SUPFAM" id="SSF50475">
    <property type="entry name" value="FMN-binding split barrel"/>
    <property type="match status" value="1"/>
</dbReference>
<evidence type="ECO:0000256" key="4">
    <source>
        <dbReference type="ARBA" id="ARBA00038054"/>
    </source>
</evidence>
<dbReference type="PANTHER" id="PTHR33798">
    <property type="entry name" value="FLAVOPROTEIN OXYGENASE"/>
    <property type="match status" value="1"/>
</dbReference>
<evidence type="ECO:0000256" key="3">
    <source>
        <dbReference type="ARBA" id="ARBA00022643"/>
    </source>
</evidence>